<evidence type="ECO:0000313" key="1">
    <source>
        <dbReference type="EMBL" id="ANE78384.1"/>
    </source>
</evidence>
<dbReference type="InterPro" id="IPR011664">
    <property type="entry name" value="Abi_system_AbiD/AbiF-like"/>
</dbReference>
<keyword evidence="2" id="KW-1185">Reference proteome</keyword>
<evidence type="ECO:0008006" key="3">
    <source>
        <dbReference type="Google" id="ProtNLM"/>
    </source>
</evidence>
<dbReference type="KEGG" id="madi:A7U43_02660"/>
<protein>
    <recommendedName>
        <fullName evidence="3">Abortive phage infection protein</fullName>
    </recommendedName>
</protein>
<accession>A0A172UI25</accession>
<proteinExistence type="predicted"/>
<dbReference type="EMBL" id="CP015596">
    <property type="protein sequence ID" value="ANE78384.1"/>
    <property type="molecule type" value="Genomic_DNA"/>
</dbReference>
<dbReference type="RefSeq" id="WP_067990786.1">
    <property type="nucleotide sequence ID" value="NZ_CP015596.1"/>
</dbReference>
<name>A0A172UI25_9MYCO</name>
<organism evidence="1 2">
    <name type="scientific">Mycobacterium adipatum</name>
    <dbReference type="NCBI Taxonomy" id="1682113"/>
    <lineage>
        <taxon>Bacteria</taxon>
        <taxon>Bacillati</taxon>
        <taxon>Actinomycetota</taxon>
        <taxon>Actinomycetes</taxon>
        <taxon>Mycobacteriales</taxon>
        <taxon>Mycobacteriaceae</taxon>
        <taxon>Mycobacterium</taxon>
    </lineage>
</organism>
<dbReference type="Pfam" id="PF07751">
    <property type="entry name" value="Abi_2"/>
    <property type="match status" value="1"/>
</dbReference>
<dbReference type="OrthoDB" id="5363652at2"/>
<evidence type="ECO:0000313" key="2">
    <source>
        <dbReference type="Proteomes" id="UP000077143"/>
    </source>
</evidence>
<dbReference type="AlphaFoldDB" id="A0A172UI25"/>
<sequence length="332" mass="38025">MTAYSKPHLSREDQVQIMVGRGLICADEAAAVQLLKQVGYYRLSAYVYPFREMLPPEASRKSSPAHYRSDAIKAGATFEHVQSLWRFDRKLRLKCMDALEVVEIGLRSELAHTLAQRSIFGHVEPSSLDRATCNEPCAGGAINLFDDWMERYEKLKSAAKNEDYRIHHRAKYGDPIPVWIAVEFLDFGALCRIYNLLEKSDQNAIAASMRLKGGALLKKWLRDLNYLRNLCAHHSRLWNRVLTYQSAKFSPHQVEDELKHAATWGTRDKMYVLSAILAYLVRHIDPASTWHLDFKSHVRKFPELPDKSPVADMGFPTDWVDLSLWNTVPPPS</sequence>
<gene>
    <name evidence="1" type="ORF">A7U43_02660</name>
</gene>
<dbReference type="Proteomes" id="UP000077143">
    <property type="component" value="Chromosome"/>
</dbReference>
<reference evidence="1 2" key="1">
    <citation type="submission" date="2016-05" db="EMBL/GenBank/DDBJ databases">
        <title>Complete genome sequence of a phthalic acid esters degrading Mycobacterium sp. YC-RL4.</title>
        <authorList>
            <person name="Ren L."/>
            <person name="Fan S."/>
            <person name="Ruth N."/>
            <person name="Jia Y."/>
            <person name="Wang J."/>
            <person name="Qiao C."/>
        </authorList>
    </citation>
    <scope>NUCLEOTIDE SEQUENCE [LARGE SCALE GENOMIC DNA]</scope>
    <source>
        <strain evidence="1 2">YC-RL4</strain>
    </source>
</reference>